<organism evidence="2 3">
    <name type="scientific">Streptomyces polyasparticus</name>
    <dbReference type="NCBI Taxonomy" id="2767826"/>
    <lineage>
        <taxon>Bacteria</taxon>
        <taxon>Bacillati</taxon>
        <taxon>Actinomycetota</taxon>
        <taxon>Actinomycetes</taxon>
        <taxon>Kitasatosporales</taxon>
        <taxon>Streptomycetaceae</taxon>
        <taxon>Streptomyces</taxon>
    </lineage>
</organism>
<evidence type="ECO:0000313" key="3">
    <source>
        <dbReference type="Proteomes" id="UP000642284"/>
    </source>
</evidence>
<name>A0ABR7SBJ6_9ACTN</name>
<proteinExistence type="predicted"/>
<feature type="region of interest" description="Disordered" evidence="1">
    <location>
        <begin position="255"/>
        <end position="274"/>
    </location>
</feature>
<sequence>MPLKRYEARLVAGDPWTAEVAVPGARWPDRCRIEREGDSILQREGPPSAAPPLRDIDRALGRAGYVRAAGALTGEPVDGAGFEVIDFRSGGADPDGAAAEQAATELALARGASAVVMTLPAAEVPRLRAALAEALPAVRGDAMAAYVRYVDRRLDAATTDVRMTAWVHELLLMALTDAIPPRAGDATETDTAAEVRRLIEHAQQARFTTGPWPAPREALQAALRQALAQPGAEGLAARDELLDVVGRFVAAHRTATRADDAEQQRLQAERDGHA</sequence>
<evidence type="ECO:0000256" key="1">
    <source>
        <dbReference type="SAM" id="MobiDB-lite"/>
    </source>
</evidence>
<evidence type="ECO:0000313" key="2">
    <source>
        <dbReference type="EMBL" id="MBC9712846.1"/>
    </source>
</evidence>
<accession>A0ABR7SBJ6</accession>
<comment type="caution">
    <text evidence="2">The sequence shown here is derived from an EMBL/GenBank/DDBJ whole genome shotgun (WGS) entry which is preliminary data.</text>
</comment>
<feature type="compositionally biased region" description="Basic and acidic residues" evidence="1">
    <location>
        <begin position="256"/>
        <end position="274"/>
    </location>
</feature>
<dbReference type="EMBL" id="JACTVJ010000005">
    <property type="protein sequence ID" value="MBC9712846.1"/>
    <property type="molecule type" value="Genomic_DNA"/>
</dbReference>
<keyword evidence="3" id="KW-1185">Reference proteome</keyword>
<dbReference type="RefSeq" id="WP_187813330.1">
    <property type="nucleotide sequence ID" value="NZ_JACTVJ010000005.1"/>
</dbReference>
<dbReference type="Proteomes" id="UP000642284">
    <property type="component" value="Unassembled WGS sequence"/>
</dbReference>
<gene>
    <name evidence="2" type="ORF">H9Y04_09700</name>
</gene>
<protein>
    <submittedName>
        <fullName evidence="2">Uncharacterized protein</fullName>
    </submittedName>
</protein>
<reference evidence="2 3" key="1">
    <citation type="submission" date="2020-08" db="EMBL/GenBank/DDBJ databases">
        <title>Genemic of Streptomyces polyaspartic.</title>
        <authorList>
            <person name="Liu W."/>
        </authorList>
    </citation>
    <scope>NUCLEOTIDE SEQUENCE [LARGE SCALE GENOMIC DNA]</scope>
    <source>
        <strain evidence="2 3">TRM66268-LWL</strain>
    </source>
</reference>